<accession>A0A3E2NGD9</accession>
<organism evidence="2 3">
    <name type="scientific">Lacrimispora amygdalina</name>
    <dbReference type="NCBI Taxonomy" id="253257"/>
    <lineage>
        <taxon>Bacteria</taxon>
        <taxon>Bacillati</taxon>
        <taxon>Bacillota</taxon>
        <taxon>Clostridia</taxon>
        <taxon>Lachnospirales</taxon>
        <taxon>Lachnospiraceae</taxon>
        <taxon>Lacrimispora</taxon>
    </lineage>
</organism>
<dbReference type="AlphaFoldDB" id="A0A3E2NGD9"/>
<reference evidence="2 3" key="1">
    <citation type="submission" date="2018-07" db="EMBL/GenBank/DDBJ databases">
        <title>New species, Clostridium PI-S10-A1B.</title>
        <authorList>
            <person name="Krishna G."/>
            <person name="Summeta K."/>
            <person name="Shikha S."/>
            <person name="Prabhu P.B."/>
            <person name="Suresh K."/>
        </authorList>
    </citation>
    <scope>NUCLEOTIDE SEQUENCE [LARGE SCALE GENOMIC DNA]</scope>
    <source>
        <strain evidence="2 3">PI-S10-A1B</strain>
    </source>
</reference>
<dbReference type="OrthoDB" id="9791620at2"/>
<evidence type="ECO:0000259" key="1">
    <source>
        <dbReference type="SMART" id="SM00481"/>
    </source>
</evidence>
<gene>
    <name evidence="2" type="ORF">DS742_05035</name>
</gene>
<evidence type="ECO:0000313" key="3">
    <source>
        <dbReference type="Proteomes" id="UP000260680"/>
    </source>
</evidence>
<dbReference type="InterPro" id="IPR003141">
    <property type="entry name" value="Pol/His_phosphatase_N"/>
</dbReference>
<dbReference type="InterPro" id="IPR004013">
    <property type="entry name" value="PHP_dom"/>
</dbReference>
<comment type="caution">
    <text evidence="2">The sequence shown here is derived from an EMBL/GenBank/DDBJ whole genome shotgun (WGS) entry which is preliminary data.</text>
</comment>
<proteinExistence type="predicted"/>
<dbReference type="InterPro" id="IPR016195">
    <property type="entry name" value="Pol/histidinol_Pase-like"/>
</dbReference>
<dbReference type="SUPFAM" id="SSF89550">
    <property type="entry name" value="PHP domain-like"/>
    <property type="match status" value="1"/>
</dbReference>
<protein>
    <submittedName>
        <fullName evidence="2">PHP domain-containing protein</fullName>
    </submittedName>
</protein>
<dbReference type="Proteomes" id="UP000260680">
    <property type="component" value="Unassembled WGS sequence"/>
</dbReference>
<sequence>MKRLEYDLHIHSCLSPCGDDDMTPGNIAGMAALKGLDVIAVTDHNSCKNCPAVLHFAEEFGILAIPGMELCTSEEVHAVCLFPTLLKAMEFDAYVEKRLIPFPNNMEIFGKQLICNKEDEAIGTVENLLINSTEISFDGLWDLVRSFGGVMFPAHLDKNANSLLSNLGFVPPDSRFTAAEMRHLNRLPELVRQNPYLEKCLILQNSDAHQLGDIKEQGITLEAEEKSVEGVIASLLKGRSMGIRE</sequence>
<dbReference type="EMBL" id="QOHO01000015">
    <property type="protein sequence ID" value="RFZ80064.1"/>
    <property type="molecule type" value="Genomic_DNA"/>
</dbReference>
<dbReference type="GO" id="GO:0004534">
    <property type="term" value="F:5'-3' RNA exonuclease activity"/>
    <property type="evidence" value="ECO:0007669"/>
    <property type="project" value="TreeGrafter"/>
</dbReference>
<dbReference type="RefSeq" id="WP_117415923.1">
    <property type="nucleotide sequence ID" value="NZ_QOHO01000015.1"/>
</dbReference>
<dbReference type="PANTHER" id="PTHR42924">
    <property type="entry name" value="EXONUCLEASE"/>
    <property type="match status" value="1"/>
</dbReference>
<dbReference type="GO" id="GO:0035312">
    <property type="term" value="F:5'-3' DNA exonuclease activity"/>
    <property type="evidence" value="ECO:0007669"/>
    <property type="project" value="TreeGrafter"/>
</dbReference>
<dbReference type="PANTHER" id="PTHR42924:SF3">
    <property type="entry name" value="POLYMERASE_HISTIDINOL PHOSPHATASE N-TERMINAL DOMAIN-CONTAINING PROTEIN"/>
    <property type="match status" value="1"/>
</dbReference>
<dbReference type="Gene3D" id="3.20.20.140">
    <property type="entry name" value="Metal-dependent hydrolases"/>
    <property type="match status" value="1"/>
</dbReference>
<dbReference type="CDD" id="cd07432">
    <property type="entry name" value="PHP_HisPPase"/>
    <property type="match status" value="1"/>
</dbReference>
<evidence type="ECO:0000313" key="2">
    <source>
        <dbReference type="EMBL" id="RFZ80064.1"/>
    </source>
</evidence>
<dbReference type="SMART" id="SM00481">
    <property type="entry name" value="POLIIIAc"/>
    <property type="match status" value="1"/>
</dbReference>
<dbReference type="InterPro" id="IPR052018">
    <property type="entry name" value="PHP_domain"/>
</dbReference>
<dbReference type="Pfam" id="PF02811">
    <property type="entry name" value="PHP"/>
    <property type="match status" value="1"/>
</dbReference>
<name>A0A3E2NGD9_9FIRM</name>
<feature type="domain" description="Polymerase/histidinol phosphatase N-terminal" evidence="1">
    <location>
        <begin position="6"/>
        <end position="74"/>
    </location>
</feature>